<evidence type="ECO:0000313" key="2">
    <source>
        <dbReference type="EMBL" id="MBD7950429.1"/>
    </source>
</evidence>
<name>A0ABR8RRS5_9CELL</name>
<dbReference type="Proteomes" id="UP000641803">
    <property type="component" value="Unassembled WGS sequence"/>
</dbReference>
<reference evidence="2 3" key="1">
    <citation type="submission" date="2020-08" db="EMBL/GenBank/DDBJ databases">
        <title>A Genomic Blueprint of the Chicken Gut Microbiome.</title>
        <authorList>
            <person name="Gilroy R."/>
            <person name="Ravi A."/>
            <person name="Getino M."/>
            <person name="Pursley I."/>
            <person name="Horton D.L."/>
            <person name="Alikhan N.-F."/>
            <person name="Baker D."/>
            <person name="Gharbi K."/>
            <person name="Hall N."/>
            <person name="Watson M."/>
            <person name="Adriaenssens E.M."/>
            <person name="Foster-Nyarko E."/>
            <person name="Jarju S."/>
            <person name="Secka A."/>
            <person name="Antonio M."/>
            <person name="Oren A."/>
            <person name="Chaudhuri R."/>
            <person name="La Ragione R.M."/>
            <person name="Hildebrand F."/>
            <person name="Pallen M.J."/>
        </authorList>
    </citation>
    <scope>NUCLEOTIDE SEQUENCE [LARGE SCALE GENOMIC DNA]</scope>
    <source>
        <strain evidence="2 3">Sa4CUA1</strain>
    </source>
</reference>
<accession>A0ABR8RRS5</accession>
<keyword evidence="1" id="KW-0732">Signal</keyword>
<evidence type="ECO:0000256" key="1">
    <source>
        <dbReference type="SAM" id="SignalP"/>
    </source>
</evidence>
<feature type="signal peptide" evidence="1">
    <location>
        <begin position="1"/>
        <end position="28"/>
    </location>
</feature>
<keyword evidence="3" id="KW-1185">Reference proteome</keyword>
<evidence type="ECO:0008006" key="4">
    <source>
        <dbReference type="Google" id="ProtNLM"/>
    </source>
</evidence>
<protein>
    <recommendedName>
        <fullName evidence="4">Small secreted protein</fullName>
    </recommendedName>
</protein>
<dbReference type="RefSeq" id="WP_191795854.1">
    <property type="nucleotide sequence ID" value="NZ_JACSQQ010000011.1"/>
</dbReference>
<dbReference type="EMBL" id="JACSQQ010000011">
    <property type="protein sequence ID" value="MBD7950429.1"/>
    <property type="molecule type" value="Genomic_DNA"/>
</dbReference>
<sequence>MTNRKSTTTTLGGIATAVLLTFSLAACSGGGADVAAFCKASEDLDATMADVDPSDLASTGGAFTTLAAEMEKITAPDDVAADWKVLTGAMGDAGAAFTELNDLDPTDPAFVDKATAVGDDIQSDEVTAAMKNLETFSAENCKA</sequence>
<dbReference type="PROSITE" id="PS51257">
    <property type="entry name" value="PROKAR_LIPOPROTEIN"/>
    <property type="match status" value="1"/>
</dbReference>
<organism evidence="2 3">
    <name type="scientific">Oerskovia rustica</name>
    <dbReference type="NCBI Taxonomy" id="2762237"/>
    <lineage>
        <taxon>Bacteria</taxon>
        <taxon>Bacillati</taxon>
        <taxon>Actinomycetota</taxon>
        <taxon>Actinomycetes</taxon>
        <taxon>Micrococcales</taxon>
        <taxon>Cellulomonadaceae</taxon>
        <taxon>Oerskovia</taxon>
    </lineage>
</organism>
<evidence type="ECO:0000313" key="3">
    <source>
        <dbReference type="Proteomes" id="UP000641803"/>
    </source>
</evidence>
<comment type="caution">
    <text evidence="2">The sequence shown here is derived from an EMBL/GenBank/DDBJ whole genome shotgun (WGS) entry which is preliminary data.</text>
</comment>
<gene>
    <name evidence="2" type="ORF">H9652_08410</name>
</gene>
<feature type="chain" id="PRO_5047130838" description="Small secreted protein" evidence="1">
    <location>
        <begin position="29"/>
        <end position="143"/>
    </location>
</feature>
<proteinExistence type="predicted"/>